<dbReference type="OrthoDB" id="5997489at2"/>
<accession>A0A0R0D8P9</accession>
<name>A0A0R0D8P9_9GAMM</name>
<keyword evidence="1" id="KW-1133">Transmembrane helix</keyword>
<evidence type="ECO:0000313" key="3">
    <source>
        <dbReference type="EMBL" id="KRG78745.1"/>
    </source>
</evidence>
<dbReference type="RefSeq" id="WP_057636824.1">
    <property type="nucleotide sequence ID" value="NZ_LDJM01000008.1"/>
</dbReference>
<dbReference type="Proteomes" id="UP000050956">
    <property type="component" value="Unassembled WGS sequence"/>
</dbReference>
<evidence type="ECO:0000256" key="2">
    <source>
        <dbReference type="SAM" id="SignalP"/>
    </source>
</evidence>
<dbReference type="PATRIC" id="fig|336566.3.peg.3023"/>
<sequence length="183" mass="18861">MTLPRTRLLGATLAASLLLAPLAQAGDEMTGSQASTVLAVYSPMLVISIPVMLSTAVVGGSIKASTAAANRAAAPEIKAEQVPDMEVKSIKEREDGGREVLLQDPANPENTAQLQWPARADDPAGSFRVGQNVAFTSSEEGSGWLLRDGTAQGDALAFVPTGQALLNSHSDTLQQATAPGGQP</sequence>
<keyword evidence="2" id="KW-0732">Signal</keyword>
<keyword evidence="1" id="KW-0472">Membrane</keyword>
<feature type="chain" id="PRO_5006395281" description="Transmembrane protein" evidence="2">
    <location>
        <begin position="26"/>
        <end position="183"/>
    </location>
</feature>
<proteinExistence type="predicted"/>
<dbReference type="EMBL" id="LDJM01000008">
    <property type="protein sequence ID" value="KRG78745.1"/>
    <property type="molecule type" value="Genomic_DNA"/>
</dbReference>
<evidence type="ECO:0000256" key="1">
    <source>
        <dbReference type="SAM" id="Phobius"/>
    </source>
</evidence>
<comment type="caution">
    <text evidence="3">The sequence shown here is derived from an EMBL/GenBank/DDBJ whole genome shotgun (WGS) entry which is preliminary data.</text>
</comment>
<feature type="transmembrane region" description="Helical" evidence="1">
    <location>
        <begin position="41"/>
        <end position="62"/>
    </location>
</feature>
<feature type="signal peptide" evidence="2">
    <location>
        <begin position="1"/>
        <end position="25"/>
    </location>
</feature>
<dbReference type="STRING" id="336566.ABB30_02975"/>
<keyword evidence="1" id="KW-0812">Transmembrane</keyword>
<protein>
    <recommendedName>
        <fullName evidence="5">Transmembrane protein</fullName>
    </recommendedName>
</protein>
<reference evidence="3 4" key="1">
    <citation type="submission" date="2015-05" db="EMBL/GenBank/DDBJ databases">
        <title>Genome sequencing and analysis of members of genus Stenotrophomonas.</title>
        <authorList>
            <person name="Patil P.P."/>
            <person name="Midha S."/>
            <person name="Patil P.B."/>
        </authorList>
    </citation>
    <scope>NUCLEOTIDE SEQUENCE [LARGE SCALE GENOMIC DNA]</scope>
    <source>
        <strain evidence="3 4">DSM 24757</strain>
    </source>
</reference>
<evidence type="ECO:0008006" key="5">
    <source>
        <dbReference type="Google" id="ProtNLM"/>
    </source>
</evidence>
<dbReference type="AlphaFoldDB" id="A0A0R0D8P9"/>
<gene>
    <name evidence="3" type="ORF">ABB30_02975</name>
</gene>
<organism evidence="3 4">
    <name type="scientific">Stenotrophomonas ginsengisoli</name>
    <dbReference type="NCBI Taxonomy" id="336566"/>
    <lineage>
        <taxon>Bacteria</taxon>
        <taxon>Pseudomonadati</taxon>
        <taxon>Pseudomonadota</taxon>
        <taxon>Gammaproteobacteria</taxon>
        <taxon>Lysobacterales</taxon>
        <taxon>Lysobacteraceae</taxon>
        <taxon>Stenotrophomonas</taxon>
    </lineage>
</organism>
<evidence type="ECO:0000313" key="4">
    <source>
        <dbReference type="Proteomes" id="UP000050956"/>
    </source>
</evidence>
<keyword evidence="4" id="KW-1185">Reference proteome</keyword>